<accession>A0A5N6AP27</accession>
<comment type="caution">
    <text evidence="1">The sequence shown here is derived from an EMBL/GenBank/DDBJ whole genome shotgun (WGS) entry which is preliminary data.</text>
</comment>
<dbReference type="OrthoDB" id="193997at2"/>
<dbReference type="AlphaFoldDB" id="A0A5N6AP27"/>
<evidence type="ECO:0008006" key="3">
    <source>
        <dbReference type="Google" id="ProtNLM"/>
    </source>
</evidence>
<keyword evidence="2" id="KW-1185">Reference proteome</keyword>
<dbReference type="SUPFAM" id="SSF52540">
    <property type="entry name" value="P-loop containing nucleoside triphosphate hydrolases"/>
    <property type="match status" value="1"/>
</dbReference>
<dbReference type="RefSeq" id="WP_139666119.1">
    <property type="nucleotide sequence ID" value="NZ_VDLY02000002.1"/>
</dbReference>
<evidence type="ECO:0000313" key="2">
    <source>
        <dbReference type="Proteomes" id="UP000314251"/>
    </source>
</evidence>
<gene>
    <name evidence="1" type="ORF">FH607_003685</name>
</gene>
<proteinExistence type="predicted"/>
<sequence>MTVGNEITRLTGMPVLHNHLTIEPVLPFFAFGTPPFRRLVGGFRRRLVEEIAASDLPGLVFTFVRDFDDPEDERVVREFAEPFARRGGRVLHLELSADLAERLRRNEGADRLAAKPSKRDLAGSRRHLLEADAAHRLNSRGEYDGCRDYLVIDNTRLSPGEVARRTVDHFGLPREARPGA</sequence>
<reference evidence="1" key="1">
    <citation type="submission" date="2019-10" db="EMBL/GenBank/DDBJ databases">
        <title>Nonomuraea sp. nov., isolated from Phyllanthus amarus.</title>
        <authorList>
            <person name="Klykleung N."/>
            <person name="Tanasupawat S."/>
        </authorList>
    </citation>
    <scope>NUCLEOTIDE SEQUENCE [LARGE SCALE GENOMIC DNA]</scope>
    <source>
        <strain evidence="1">3MP-10</strain>
    </source>
</reference>
<dbReference type="Gene3D" id="3.40.50.300">
    <property type="entry name" value="P-loop containing nucleotide triphosphate hydrolases"/>
    <property type="match status" value="1"/>
</dbReference>
<evidence type="ECO:0000313" key="1">
    <source>
        <dbReference type="EMBL" id="KAB8169826.1"/>
    </source>
</evidence>
<dbReference type="EMBL" id="VDLY02000002">
    <property type="protein sequence ID" value="KAB8169826.1"/>
    <property type="molecule type" value="Genomic_DNA"/>
</dbReference>
<dbReference type="Proteomes" id="UP000314251">
    <property type="component" value="Unassembled WGS sequence"/>
</dbReference>
<dbReference type="InterPro" id="IPR027417">
    <property type="entry name" value="P-loop_NTPase"/>
</dbReference>
<protein>
    <recommendedName>
        <fullName evidence="3">Shikimate kinase</fullName>
    </recommendedName>
</protein>
<organism evidence="1 2">
    <name type="scientific">Streptomyces mimosae</name>
    <dbReference type="NCBI Taxonomy" id="2586635"/>
    <lineage>
        <taxon>Bacteria</taxon>
        <taxon>Bacillati</taxon>
        <taxon>Actinomycetota</taxon>
        <taxon>Actinomycetes</taxon>
        <taxon>Kitasatosporales</taxon>
        <taxon>Streptomycetaceae</taxon>
        <taxon>Streptomyces</taxon>
    </lineage>
</organism>
<name>A0A5N6AP27_9ACTN</name>